<feature type="region of interest" description="Disordered" evidence="1">
    <location>
        <begin position="1"/>
        <end position="55"/>
    </location>
</feature>
<feature type="compositionally biased region" description="Basic and acidic residues" evidence="1">
    <location>
        <begin position="26"/>
        <end position="46"/>
    </location>
</feature>
<dbReference type="EMBL" id="JAIWYP010000007">
    <property type="protein sequence ID" value="KAH3791513.1"/>
    <property type="molecule type" value="Genomic_DNA"/>
</dbReference>
<dbReference type="Proteomes" id="UP000828390">
    <property type="component" value="Unassembled WGS sequence"/>
</dbReference>
<sequence length="99" mass="10938">MSLHIKFDSPRPNGTFLRNFTRKGPRKSECTDGRTHARRTQDHDKSPAGLWPGAISAPIPTVRNVQIAEYGRQNGLTADQLAGWSARRLVSVHEVSFGG</sequence>
<reference evidence="2" key="2">
    <citation type="submission" date="2020-11" db="EMBL/GenBank/DDBJ databases">
        <authorList>
            <person name="McCartney M.A."/>
            <person name="Auch B."/>
            <person name="Kono T."/>
            <person name="Mallez S."/>
            <person name="Becker A."/>
            <person name="Gohl D.M."/>
            <person name="Silverstein K.A.T."/>
            <person name="Koren S."/>
            <person name="Bechman K.B."/>
            <person name="Herman A."/>
            <person name="Abrahante J.E."/>
            <person name="Garbe J."/>
        </authorList>
    </citation>
    <scope>NUCLEOTIDE SEQUENCE</scope>
    <source>
        <strain evidence="2">Duluth1</strain>
        <tissue evidence="2">Whole animal</tissue>
    </source>
</reference>
<name>A0A9D4F457_DREPO</name>
<evidence type="ECO:0000313" key="3">
    <source>
        <dbReference type="Proteomes" id="UP000828390"/>
    </source>
</evidence>
<gene>
    <name evidence="2" type="ORF">DPMN_145000</name>
</gene>
<accession>A0A9D4F457</accession>
<evidence type="ECO:0000313" key="2">
    <source>
        <dbReference type="EMBL" id="KAH3791513.1"/>
    </source>
</evidence>
<dbReference type="AlphaFoldDB" id="A0A9D4F457"/>
<comment type="caution">
    <text evidence="2">The sequence shown here is derived from an EMBL/GenBank/DDBJ whole genome shotgun (WGS) entry which is preliminary data.</text>
</comment>
<evidence type="ECO:0000256" key="1">
    <source>
        <dbReference type="SAM" id="MobiDB-lite"/>
    </source>
</evidence>
<reference evidence="2" key="1">
    <citation type="journal article" date="2019" name="bioRxiv">
        <title>The Genome of the Zebra Mussel, Dreissena polymorpha: A Resource for Invasive Species Research.</title>
        <authorList>
            <person name="McCartney M.A."/>
            <person name="Auch B."/>
            <person name="Kono T."/>
            <person name="Mallez S."/>
            <person name="Zhang Y."/>
            <person name="Obille A."/>
            <person name="Becker A."/>
            <person name="Abrahante J.E."/>
            <person name="Garbe J."/>
            <person name="Badalamenti J.P."/>
            <person name="Herman A."/>
            <person name="Mangelson H."/>
            <person name="Liachko I."/>
            <person name="Sullivan S."/>
            <person name="Sone E.D."/>
            <person name="Koren S."/>
            <person name="Silverstein K.A.T."/>
            <person name="Beckman K.B."/>
            <person name="Gohl D.M."/>
        </authorList>
    </citation>
    <scope>NUCLEOTIDE SEQUENCE</scope>
    <source>
        <strain evidence="2">Duluth1</strain>
        <tissue evidence="2">Whole animal</tissue>
    </source>
</reference>
<protein>
    <submittedName>
        <fullName evidence="2">Uncharacterized protein</fullName>
    </submittedName>
</protein>
<proteinExistence type="predicted"/>
<keyword evidence="3" id="KW-1185">Reference proteome</keyword>
<organism evidence="2 3">
    <name type="scientific">Dreissena polymorpha</name>
    <name type="common">Zebra mussel</name>
    <name type="synonym">Mytilus polymorpha</name>
    <dbReference type="NCBI Taxonomy" id="45954"/>
    <lineage>
        <taxon>Eukaryota</taxon>
        <taxon>Metazoa</taxon>
        <taxon>Spiralia</taxon>
        <taxon>Lophotrochozoa</taxon>
        <taxon>Mollusca</taxon>
        <taxon>Bivalvia</taxon>
        <taxon>Autobranchia</taxon>
        <taxon>Heteroconchia</taxon>
        <taxon>Euheterodonta</taxon>
        <taxon>Imparidentia</taxon>
        <taxon>Neoheterodontei</taxon>
        <taxon>Myida</taxon>
        <taxon>Dreissenoidea</taxon>
        <taxon>Dreissenidae</taxon>
        <taxon>Dreissena</taxon>
    </lineage>
</organism>